<dbReference type="AlphaFoldDB" id="A0A2I0WPI8"/>
<organism evidence="2 3">
    <name type="scientific">Dendrobium catenatum</name>
    <dbReference type="NCBI Taxonomy" id="906689"/>
    <lineage>
        <taxon>Eukaryota</taxon>
        <taxon>Viridiplantae</taxon>
        <taxon>Streptophyta</taxon>
        <taxon>Embryophyta</taxon>
        <taxon>Tracheophyta</taxon>
        <taxon>Spermatophyta</taxon>
        <taxon>Magnoliopsida</taxon>
        <taxon>Liliopsida</taxon>
        <taxon>Asparagales</taxon>
        <taxon>Orchidaceae</taxon>
        <taxon>Epidendroideae</taxon>
        <taxon>Malaxideae</taxon>
        <taxon>Dendrobiinae</taxon>
        <taxon>Dendrobium</taxon>
    </lineage>
</organism>
<dbReference type="EMBL" id="KZ502492">
    <property type="protein sequence ID" value="PKU77556.1"/>
    <property type="molecule type" value="Genomic_DNA"/>
</dbReference>
<dbReference type="PANTHER" id="PTHR11439">
    <property type="entry name" value="GAG-POL-RELATED RETROTRANSPOSON"/>
    <property type="match status" value="1"/>
</dbReference>
<feature type="region of interest" description="Disordered" evidence="1">
    <location>
        <begin position="1"/>
        <end position="29"/>
    </location>
</feature>
<accession>A0A2I0WPI8</accession>
<protein>
    <submittedName>
        <fullName evidence="2">Putative mitochondrial protein</fullName>
    </submittedName>
</protein>
<keyword evidence="3" id="KW-1185">Reference proteome</keyword>
<dbReference type="PANTHER" id="PTHR11439:SF524">
    <property type="entry name" value="RNA-DIRECTED DNA POLYMERASE, PROTEIN KINASE RLK-PELLE-DLSV FAMILY"/>
    <property type="match status" value="1"/>
</dbReference>
<reference evidence="2 3" key="2">
    <citation type="journal article" date="2017" name="Nature">
        <title>The Apostasia genome and the evolution of orchids.</title>
        <authorList>
            <person name="Zhang G.Q."/>
            <person name="Liu K.W."/>
            <person name="Li Z."/>
            <person name="Lohaus R."/>
            <person name="Hsiao Y.Y."/>
            <person name="Niu S.C."/>
            <person name="Wang J.Y."/>
            <person name="Lin Y.C."/>
            <person name="Xu Q."/>
            <person name="Chen L.J."/>
            <person name="Yoshida K."/>
            <person name="Fujiwara S."/>
            <person name="Wang Z.W."/>
            <person name="Zhang Y.Q."/>
            <person name="Mitsuda N."/>
            <person name="Wang M."/>
            <person name="Liu G.H."/>
            <person name="Pecoraro L."/>
            <person name="Huang H.X."/>
            <person name="Xiao X.J."/>
            <person name="Lin M."/>
            <person name="Wu X.Y."/>
            <person name="Wu W.L."/>
            <person name="Chen Y.Y."/>
            <person name="Chang S.B."/>
            <person name="Sakamoto S."/>
            <person name="Ohme-Takagi M."/>
            <person name="Yagi M."/>
            <person name="Zeng S.J."/>
            <person name="Shen C.Y."/>
            <person name="Yeh C.M."/>
            <person name="Luo Y.B."/>
            <person name="Tsai W.C."/>
            <person name="Van de Peer Y."/>
            <person name="Liu Z.J."/>
        </authorList>
    </citation>
    <scope>NUCLEOTIDE SEQUENCE [LARGE SCALE GENOMIC DNA]</scope>
    <source>
        <tissue evidence="2">The whole plant</tissue>
    </source>
</reference>
<dbReference type="CDD" id="cd09272">
    <property type="entry name" value="RNase_HI_RT_Ty1"/>
    <property type="match status" value="1"/>
</dbReference>
<evidence type="ECO:0000313" key="3">
    <source>
        <dbReference type="Proteomes" id="UP000233837"/>
    </source>
</evidence>
<reference evidence="2 3" key="1">
    <citation type="journal article" date="2016" name="Sci. Rep.">
        <title>The Dendrobium catenatum Lindl. genome sequence provides insights into polysaccharide synthase, floral development and adaptive evolution.</title>
        <authorList>
            <person name="Zhang G.Q."/>
            <person name="Xu Q."/>
            <person name="Bian C."/>
            <person name="Tsai W.C."/>
            <person name="Yeh C.M."/>
            <person name="Liu K.W."/>
            <person name="Yoshida K."/>
            <person name="Zhang L.S."/>
            <person name="Chang S.B."/>
            <person name="Chen F."/>
            <person name="Shi Y."/>
            <person name="Su Y.Y."/>
            <person name="Zhang Y.Q."/>
            <person name="Chen L.J."/>
            <person name="Yin Y."/>
            <person name="Lin M."/>
            <person name="Huang H."/>
            <person name="Deng H."/>
            <person name="Wang Z.W."/>
            <person name="Zhu S.L."/>
            <person name="Zhao X."/>
            <person name="Deng C."/>
            <person name="Niu S.C."/>
            <person name="Huang J."/>
            <person name="Wang M."/>
            <person name="Liu G.H."/>
            <person name="Yang H.J."/>
            <person name="Xiao X.J."/>
            <person name="Hsiao Y.Y."/>
            <person name="Wu W.L."/>
            <person name="Chen Y.Y."/>
            <person name="Mitsuda N."/>
            <person name="Ohme-Takagi M."/>
            <person name="Luo Y.B."/>
            <person name="Van de Peer Y."/>
            <person name="Liu Z.J."/>
        </authorList>
    </citation>
    <scope>NUCLEOTIDE SEQUENCE [LARGE SCALE GENOMIC DNA]</scope>
    <source>
        <tissue evidence="2">The whole plant</tissue>
    </source>
</reference>
<dbReference type="SUPFAM" id="SSF56672">
    <property type="entry name" value="DNA/RNA polymerases"/>
    <property type="match status" value="1"/>
</dbReference>
<sequence length="253" mass="28328">MAGMSDCKTSPTPMAPASKSKTSTDQPFPDPSWYRRLAGSLQYLSITRPDIAFATNRACQHMQSPTVQHFQDIKRILRYIKGTITFGLPIVTGDLELQSYSDADWASDNSDRKSVSGFCTFLGPNLISWSVKKQITVAKSSTEAEYRSLSADISEVLWLRRLAEELQVNQQLPTLIHCDSISAIAIAKNPVLHARTKHIEIDFQFIRHHLTAGHIQIQHISSQNQIADVLTKPLSASRFHELRTKLTIQSLNA</sequence>
<evidence type="ECO:0000313" key="2">
    <source>
        <dbReference type="EMBL" id="PKU77556.1"/>
    </source>
</evidence>
<gene>
    <name evidence="2" type="ORF">MA16_Dca013677</name>
</gene>
<dbReference type="Proteomes" id="UP000233837">
    <property type="component" value="Unassembled WGS sequence"/>
</dbReference>
<proteinExistence type="predicted"/>
<evidence type="ECO:0000256" key="1">
    <source>
        <dbReference type="SAM" id="MobiDB-lite"/>
    </source>
</evidence>
<name>A0A2I0WPI8_9ASPA</name>
<dbReference type="InterPro" id="IPR043502">
    <property type="entry name" value="DNA/RNA_pol_sf"/>
</dbReference>